<dbReference type="InterPro" id="IPR036986">
    <property type="entry name" value="S4_RNA-bd_sf"/>
</dbReference>
<dbReference type="Pfam" id="PF00849">
    <property type="entry name" value="PseudoU_synth_2"/>
    <property type="match status" value="1"/>
</dbReference>
<evidence type="ECO:0000313" key="9">
    <source>
        <dbReference type="Proteomes" id="UP000541136"/>
    </source>
</evidence>
<dbReference type="InterPro" id="IPR006224">
    <property type="entry name" value="PsdUridine_synth_RluA-like_CS"/>
</dbReference>
<dbReference type="CDD" id="cd00165">
    <property type="entry name" value="S4"/>
    <property type="match status" value="1"/>
</dbReference>
<dbReference type="InterPro" id="IPR002942">
    <property type="entry name" value="S4_RNA-bd"/>
</dbReference>
<evidence type="ECO:0000256" key="1">
    <source>
        <dbReference type="ARBA" id="ARBA00010876"/>
    </source>
</evidence>
<dbReference type="RefSeq" id="WP_043683495.1">
    <property type="nucleotide sequence ID" value="NZ_JACHIB010000005.1"/>
</dbReference>
<dbReference type="Pfam" id="PF01479">
    <property type="entry name" value="S4"/>
    <property type="match status" value="1"/>
</dbReference>
<dbReference type="CDD" id="cd02869">
    <property type="entry name" value="PseudoU_synth_RluA_like"/>
    <property type="match status" value="1"/>
</dbReference>
<dbReference type="Gene3D" id="3.30.2350.10">
    <property type="entry name" value="Pseudouridine synthase"/>
    <property type="match status" value="1"/>
</dbReference>
<keyword evidence="2 6" id="KW-0413">Isomerase</keyword>
<dbReference type="EMBL" id="JACHIB010000005">
    <property type="protein sequence ID" value="MBB6083156.1"/>
    <property type="molecule type" value="Genomic_DNA"/>
</dbReference>
<dbReference type="InterPro" id="IPR020103">
    <property type="entry name" value="PsdUridine_synth_cat_dom_sf"/>
</dbReference>
<dbReference type="PROSITE" id="PS50889">
    <property type="entry name" value="S4"/>
    <property type="match status" value="1"/>
</dbReference>
<dbReference type="SMART" id="SM00363">
    <property type="entry name" value="S4"/>
    <property type="match status" value="1"/>
</dbReference>
<dbReference type="GO" id="GO:0160140">
    <property type="term" value="F:23S rRNA pseudouridine(1911/1915/1917) synthase activity"/>
    <property type="evidence" value="ECO:0007669"/>
    <property type="project" value="UniProtKB-EC"/>
</dbReference>
<dbReference type="InterPro" id="IPR006145">
    <property type="entry name" value="PsdUridine_synth_RsuA/RluA"/>
</dbReference>
<accession>A0A7W9TMK2</accession>
<dbReference type="Gene3D" id="3.10.290.10">
    <property type="entry name" value="RNA-binding S4 domain"/>
    <property type="match status" value="1"/>
</dbReference>
<evidence type="ECO:0000313" key="8">
    <source>
        <dbReference type="EMBL" id="MBB6083156.1"/>
    </source>
</evidence>
<organism evidence="8 9">
    <name type="scientific">Castellaniella defragrans</name>
    <name type="common">Alcaligenes defragrans</name>
    <dbReference type="NCBI Taxonomy" id="75697"/>
    <lineage>
        <taxon>Bacteria</taxon>
        <taxon>Pseudomonadati</taxon>
        <taxon>Pseudomonadota</taxon>
        <taxon>Betaproteobacteria</taxon>
        <taxon>Burkholderiales</taxon>
        <taxon>Alcaligenaceae</taxon>
        <taxon>Castellaniella</taxon>
    </lineage>
</organism>
<evidence type="ECO:0000256" key="6">
    <source>
        <dbReference type="RuleBase" id="RU362028"/>
    </source>
</evidence>
<evidence type="ECO:0000256" key="2">
    <source>
        <dbReference type="ARBA" id="ARBA00023235"/>
    </source>
</evidence>
<comment type="function">
    <text evidence="6">Responsible for synthesis of pseudouridine from uracil.</text>
</comment>
<dbReference type="GO" id="GO:0000455">
    <property type="term" value="P:enzyme-directed rRNA pseudouridine synthesis"/>
    <property type="evidence" value="ECO:0007669"/>
    <property type="project" value="UniProtKB-ARBA"/>
</dbReference>
<dbReference type="InterPro" id="IPR006225">
    <property type="entry name" value="PsdUridine_synth_RluC/D"/>
</dbReference>
<comment type="similarity">
    <text evidence="1 6">Belongs to the pseudouridine synthase RluA family.</text>
</comment>
<name>A0A7W9TMK2_CASDE</name>
<evidence type="ECO:0000256" key="3">
    <source>
        <dbReference type="ARBA" id="ARBA00036882"/>
    </source>
</evidence>
<comment type="catalytic activity">
    <reaction evidence="3">
        <text>uridine(1911/1915/1917) in 23S rRNA = pseudouridine(1911/1915/1917) in 23S rRNA</text>
        <dbReference type="Rhea" id="RHEA:42524"/>
        <dbReference type="Rhea" id="RHEA-COMP:10097"/>
        <dbReference type="Rhea" id="RHEA-COMP:10098"/>
        <dbReference type="ChEBI" id="CHEBI:65314"/>
        <dbReference type="ChEBI" id="CHEBI:65315"/>
        <dbReference type="EC" id="5.4.99.23"/>
    </reaction>
</comment>
<dbReference type="EC" id="5.4.99.-" evidence="6"/>
<protein>
    <recommendedName>
        <fullName evidence="6">Pseudouridine synthase</fullName>
        <ecNumber evidence="6">5.4.99.-</ecNumber>
    </recommendedName>
</protein>
<proteinExistence type="inferred from homology"/>
<reference evidence="8 9" key="1">
    <citation type="submission" date="2020-08" db="EMBL/GenBank/DDBJ databases">
        <title>Genomic Encyclopedia of Type Strains, Phase IV (KMG-IV): sequencing the most valuable type-strain genomes for metagenomic binning, comparative biology and taxonomic classification.</title>
        <authorList>
            <person name="Goeker M."/>
        </authorList>
    </citation>
    <scope>NUCLEOTIDE SEQUENCE [LARGE SCALE GENOMIC DNA]</scope>
    <source>
        <strain evidence="8 9">DSM 12141</strain>
    </source>
</reference>
<keyword evidence="5" id="KW-0694">RNA-binding</keyword>
<comment type="caution">
    <text evidence="8">The sequence shown here is derived from an EMBL/GenBank/DDBJ whole genome shotgun (WGS) entry which is preliminary data.</text>
</comment>
<comment type="catalytic activity">
    <reaction evidence="6">
        <text>a uridine in RNA = a pseudouridine in RNA</text>
        <dbReference type="Rhea" id="RHEA:48348"/>
        <dbReference type="Rhea" id="RHEA-COMP:12068"/>
        <dbReference type="Rhea" id="RHEA-COMP:12069"/>
        <dbReference type="ChEBI" id="CHEBI:65314"/>
        <dbReference type="ChEBI" id="CHEBI:65315"/>
    </reaction>
</comment>
<dbReference type="SUPFAM" id="SSF55120">
    <property type="entry name" value="Pseudouridine synthase"/>
    <property type="match status" value="1"/>
</dbReference>
<evidence type="ECO:0000256" key="4">
    <source>
        <dbReference type="PIRSR" id="PIRSR606225-1"/>
    </source>
</evidence>
<dbReference type="InterPro" id="IPR050188">
    <property type="entry name" value="RluA_PseudoU_synthase"/>
</dbReference>
<dbReference type="PROSITE" id="PS01129">
    <property type="entry name" value="PSI_RLU"/>
    <property type="match status" value="1"/>
</dbReference>
<feature type="active site" evidence="4">
    <location>
        <position position="149"/>
    </location>
</feature>
<gene>
    <name evidence="8" type="ORF">HNR28_001191</name>
</gene>
<feature type="domain" description="RNA-binding S4" evidence="7">
    <location>
        <begin position="28"/>
        <end position="93"/>
    </location>
</feature>
<dbReference type="PANTHER" id="PTHR21600:SF44">
    <property type="entry name" value="RIBOSOMAL LARGE SUBUNIT PSEUDOURIDINE SYNTHASE D"/>
    <property type="match status" value="1"/>
</dbReference>
<dbReference type="AlphaFoldDB" id="A0A7W9TMK2"/>
<sequence>MPYTDIATEDTGPDAPEVFQLPLDVLPDRLDKTLARLMPQHSRSRLQAWIEDGHVEVDGAVGKVRTRVGPGALIRVWPQQAPEDQAFVPEDVAFRVVADAPDWIVVDKPAGLVTHPGAGNWHGTLLNGLLFRYPELARVARAGIVHRLDKDTSGLLVVARTETAQTQLVRQLQARTVRREYCALVHGALAGRGTVDAPIGRDARVPVRMSADRPVAPKPAVTHYESLGVGHCGGTVVSRVLCRLETGRTHQIRVHMARLRHPLLGDTLYGGRHEAGAGRQMLHARALGFDDPASGRPCAFTAEPPDDFRRVLDGILWDGDGDERA</sequence>
<dbReference type="Proteomes" id="UP000541136">
    <property type="component" value="Unassembled WGS sequence"/>
</dbReference>
<evidence type="ECO:0000259" key="7">
    <source>
        <dbReference type="SMART" id="SM00363"/>
    </source>
</evidence>
<evidence type="ECO:0000256" key="5">
    <source>
        <dbReference type="PROSITE-ProRule" id="PRU00182"/>
    </source>
</evidence>
<dbReference type="SUPFAM" id="SSF55174">
    <property type="entry name" value="Alpha-L RNA-binding motif"/>
    <property type="match status" value="1"/>
</dbReference>
<dbReference type="GO" id="GO:0003723">
    <property type="term" value="F:RNA binding"/>
    <property type="evidence" value="ECO:0007669"/>
    <property type="project" value="UniProtKB-KW"/>
</dbReference>
<dbReference type="NCBIfam" id="TIGR00005">
    <property type="entry name" value="rluA_subfam"/>
    <property type="match status" value="1"/>
</dbReference>
<dbReference type="PANTHER" id="PTHR21600">
    <property type="entry name" value="MITOCHONDRIAL RNA PSEUDOURIDINE SYNTHASE"/>
    <property type="match status" value="1"/>
</dbReference>